<accession>X0SYT0</accession>
<dbReference type="SUPFAM" id="SSF53756">
    <property type="entry name" value="UDP-Glycosyltransferase/glycogen phosphorylase"/>
    <property type="match status" value="1"/>
</dbReference>
<dbReference type="EMBL" id="BARS01016292">
    <property type="protein sequence ID" value="GAF86368.1"/>
    <property type="molecule type" value="Genomic_DNA"/>
</dbReference>
<sequence length="196" mass="23288">MNICLVNNLYPPINTGSSFYTRELAHNLNKRGHNLIVITNLLEGTKAFEIKNEIKIYRLPVIKLPRLKIWMKFPFFNFTLTLKNLKKFEEIIIKEEINIIHQCNTIFDLVFASSFFASRFKIPLICSVTTPIQHLNPFYNKLLEMFDKKFVYLLFSRKVNHYIALDKETERYLNERYKLYENISIIPCSVPSEEEL</sequence>
<dbReference type="AlphaFoldDB" id="X0SYT0"/>
<dbReference type="Pfam" id="PF13439">
    <property type="entry name" value="Glyco_transf_4"/>
    <property type="match status" value="1"/>
</dbReference>
<protein>
    <recommendedName>
        <fullName evidence="1">Glycosyltransferase subfamily 4-like N-terminal domain-containing protein</fullName>
    </recommendedName>
</protein>
<organism evidence="2">
    <name type="scientific">marine sediment metagenome</name>
    <dbReference type="NCBI Taxonomy" id="412755"/>
    <lineage>
        <taxon>unclassified sequences</taxon>
        <taxon>metagenomes</taxon>
        <taxon>ecological metagenomes</taxon>
    </lineage>
</organism>
<evidence type="ECO:0000259" key="1">
    <source>
        <dbReference type="Pfam" id="PF13439"/>
    </source>
</evidence>
<proteinExistence type="predicted"/>
<reference evidence="2" key="1">
    <citation type="journal article" date="2014" name="Front. Microbiol.">
        <title>High frequency of phylogenetically diverse reductive dehalogenase-homologous genes in deep subseafloor sedimentary metagenomes.</title>
        <authorList>
            <person name="Kawai M."/>
            <person name="Futagami T."/>
            <person name="Toyoda A."/>
            <person name="Takaki Y."/>
            <person name="Nishi S."/>
            <person name="Hori S."/>
            <person name="Arai W."/>
            <person name="Tsubouchi T."/>
            <person name="Morono Y."/>
            <person name="Uchiyama I."/>
            <person name="Ito T."/>
            <person name="Fujiyama A."/>
            <person name="Inagaki F."/>
            <person name="Takami H."/>
        </authorList>
    </citation>
    <scope>NUCLEOTIDE SEQUENCE</scope>
    <source>
        <strain evidence="2">Expedition CK06-06</strain>
    </source>
</reference>
<feature type="non-terminal residue" evidence="2">
    <location>
        <position position="196"/>
    </location>
</feature>
<name>X0SYT0_9ZZZZ</name>
<dbReference type="InterPro" id="IPR028098">
    <property type="entry name" value="Glyco_trans_4-like_N"/>
</dbReference>
<feature type="domain" description="Glycosyltransferase subfamily 4-like N-terminal" evidence="1">
    <location>
        <begin position="16"/>
        <end position="193"/>
    </location>
</feature>
<dbReference type="Gene3D" id="3.40.50.2000">
    <property type="entry name" value="Glycogen Phosphorylase B"/>
    <property type="match status" value="1"/>
</dbReference>
<comment type="caution">
    <text evidence="2">The sequence shown here is derived from an EMBL/GenBank/DDBJ whole genome shotgun (WGS) entry which is preliminary data.</text>
</comment>
<gene>
    <name evidence="2" type="ORF">S01H1_26837</name>
</gene>
<evidence type="ECO:0000313" key="2">
    <source>
        <dbReference type="EMBL" id="GAF86368.1"/>
    </source>
</evidence>